<keyword evidence="4" id="KW-1185">Reference proteome</keyword>
<evidence type="ECO:0000256" key="1">
    <source>
        <dbReference type="ARBA" id="ARBA00012344"/>
    </source>
</evidence>
<dbReference type="AlphaFoldDB" id="A0AAN0RK56"/>
<dbReference type="SUPFAM" id="SSF110857">
    <property type="entry name" value="Gamma-glutamyl cyclotransferase-like"/>
    <property type="match status" value="1"/>
</dbReference>
<dbReference type="GO" id="GO:0005737">
    <property type="term" value="C:cytoplasm"/>
    <property type="evidence" value="ECO:0007669"/>
    <property type="project" value="TreeGrafter"/>
</dbReference>
<dbReference type="GO" id="GO:0061928">
    <property type="term" value="F:glutathione specific gamma-glutamylcyclotransferase activity"/>
    <property type="evidence" value="ECO:0007669"/>
    <property type="project" value="UniProtKB-EC"/>
</dbReference>
<organism evidence="3 4">
    <name type="scientific">Planktomarina temperata RCA23</name>
    <dbReference type="NCBI Taxonomy" id="666509"/>
    <lineage>
        <taxon>Bacteria</taxon>
        <taxon>Pseudomonadati</taxon>
        <taxon>Pseudomonadota</taxon>
        <taxon>Alphaproteobacteria</taxon>
        <taxon>Rhodobacterales</taxon>
        <taxon>Paracoccaceae</taxon>
        <taxon>Planktomarina</taxon>
    </lineage>
</organism>
<dbReference type="InterPro" id="IPR036568">
    <property type="entry name" value="GGCT-like_sf"/>
</dbReference>
<dbReference type="GO" id="GO:0006751">
    <property type="term" value="P:glutathione catabolic process"/>
    <property type="evidence" value="ECO:0007669"/>
    <property type="project" value="InterPro"/>
</dbReference>
<dbReference type="PANTHER" id="PTHR12192:SF2">
    <property type="entry name" value="GLUTATHIONE-SPECIFIC GAMMA-GLUTAMYLCYCLOTRANSFERASE 2"/>
    <property type="match status" value="1"/>
</dbReference>
<dbReference type="PANTHER" id="PTHR12192">
    <property type="entry name" value="CATION TRANSPORT PROTEIN CHAC-RELATED"/>
    <property type="match status" value="1"/>
</dbReference>
<evidence type="ECO:0000256" key="2">
    <source>
        <dbReference type="ARBA" id="ARBA00023239"/>
    </source>
</evidence>
<dbReference type="Pfam" id="PF04752">
    <property type="entry name" value="ChaC"/>
    <property type="match status" value="1"/>
</dbReference>
<accession>A0AAN0RK56</accession>
<proteinExistence type="predicted"/>
<dbReference type="Gene3D" id="3.10.490.10">
    <property type="entry name" value="Gamma-glutamyl cyclotransferase-like"/>
    <property type="match status" value="1"/>
</dbReference>
<dbReference type="InterPro" id="IPR006840">
    <property type="entry name" value="ChaC"/>
</dbReference>
<dbReference type="EMBL" id="CP003984">
    <property type="protein sequence ID" value="AII87632.1"/>
    <property type="molecule type" value="Genomic_DNA"/>
</dbReference>
<dbReference type="InterPro" id="IPR013024">
    <property type="entry name" value="GGCT-like"/>
</dbReference>
<gene>
    <name evidence="3" type="ORF">RCA23_c21010</name>
</gene>
<reference evidence="3 4" key="1">
    <citation type="journal article" date="2014" name="ISME J.">
        <title>Adaptation of an abundant Roseobacter RCA organism to pelagic systems revealed by genomic and transcriptomic analyses.</title>
        <authorList>
            <person name="Voget S."/>
            <person name="Wemheuer B."/>
            <person name="Brinkhoff T."/>
            <person name="Vollmers J."/>
            <person name="Dietrich S."/>
            <person name="Giebel H.A."/>
            <person name="Beardsley C."/>
            <person name="Sardemann C."/>
            <person name="Bakenhus I."/>
            <person name="Billerbeck S."/>
            <person name="Daniel R."/>
            <person name="Simon M."/>
        </authorList>
    </citation>
    <scope>NUCLEOTIDE SEQUENCE [LARGE SCALE GENOMIC DNA]</scope>
    <source>
        <strain evidence="3 4">RCA23</strain>
    </source>
</reference>
<keyword evidence="2" id="KW-0456">Lyase</keyword>
<sequence length="176" mass="19910">MWVFGYGSLLWNPGFEPIEQMRADLRGYRRSFCMLSIHHRGTPEDPGLVLALDKAEATDLCAGLALRVDEHEAEHVLQELRARELISSAYMERWVDLPLADGRRERAVTYVVDRDHAQYCCYGLDQQAEIIARAVGGRGSNPEYLFKTADMLRDLGIPDPQLDYLAQKVANLTKSA</sequence>
<name>A0AAN0RK56_9RHOB</name>
<evidence type="ECO:0000313" key="4">
    <source>
        <dbReference type="Proteomes" id="UP000028680"/>
    </source>
</evidence>
<dbReference type="KEGG" id="ptp:RCA23_c21010"/>
<dbReference type="RefSeq" id="WP_044050316.1">
    <property type="nucleotide sequence ID" value="NZ_CP003984.1"/>
</dbReference>
<dbReference type="Proteomes" id="UP000028680">
    <property type="component" value="Chromosome"/>
</dbReference>
<dbReference type="EC" id="4.3.2.7" evidence="1"/>
<protein>
    <recommendedName>
        <fullName evidence="1">glutathione-specific gamma-glutamylcyclotransferase</fullName>
        <ecNumber evidence="1">4.3.2.7</ecNumber>
    </recommendedName>
</protein>
<dbReference type="CDD" id="cd06661">
    <property type="entry name" value="GGCT_like"/>
    <property type="match status" value="1"/>
</dbReference>
<evidence type="ECO:0000313" key="3">
    <source>
        <dbReference type="EMBL" id="AII87632.1"/>
    </source>
</evidence>